<dbReference type="EMBL" id="ML976616">
    <property type="protein sequence ID" value="KAF1846697.1"/>
    <property type="molecule type" value="Genomic_DNA"/>
</dbReference>
<dbReference type="RefSeq" id="XP_040789260.1">
    <property type="nucleotide sequence ID" value="XM_040937904.1"/>
</dbReference>
<organism evidence="2 3">
    <name type="scientific">Cucurbitaria berberidis CBS 394.84</name>
    <dbReference type="NCBI Taxonomy" id="1168544"/>
    <lineage>
        <taxon>Eukaryota</taxon>
        <taxon>Fungi</taxon>
        <taxon>Dikarya</taxon>
        <taxon>Ascomycota</taxon>
        <taxon>Pezizomycotina</taxon>
        <taxon>Dothideomycetes</taxon>
        <taxon>Pleosporomycetidae</taxon>
        <taxon>Pleosporales</taxon>
        <taxon>Pleosporineae</taxon>
        <taxon>Cucurbitariaceae</taxon>
        <taxon>Cucurbitaria</taxon>
    </lineage>
</organism>
<protein>
    <submittedName>
        <fullName evidence="2">Uncharacterized protein</fullName>
    </submittedName>
</protein>
<comment type="caution">
    <text evidence="2">The sequence shown here is derived from an EMBL/GenBank/DDBJ whole genome shotgun (WGS) entry which is preliminary data.</text>
</comment>
<feature type="region of interest" description="Disordered" evidence="1">
    <location>
        <begin position="139"/>
        <end position="171"/>
    </location>
</feature>
<feature type="compositionally biased region" description="Low complexity" evidence="1">
    <location>
        <begin position="139"/>
        <end position="160"/>
    </location>
</feature>
<evidence type="ECO:0000313" key="3">
    <source>
        <dbReference type="Proteomes" id="UP000800039"/>
    </source>
</evidence>
<dbReference type="GeneID" id="63855154"/>
<proteinExistence type="predicted"/>
<dbReference type="AlphaFoldDB" id="A0A9P4L9U0"/>
<sequence>MYLFVPARTHLPYHSNARSSLLMSRQETSRSLIGHRHPVAAVRPLALRPADKQRHIPLYATITHVSQACNSPDHQRYPPQLPVIRFPLPACADPSAFHPEFYQNSTRSSREGHDSCLPDRSPRLPKHFHDIICPIGTPPGIGRHYPRNNSLTSTRSSRASAAHEEGSPISSSVMHMINSSTITSELGWSPAAAKVRTPSCIYGRGPDAHKLGL</sequence>
<evidence type="ECO:0000256" key="1">
    <source>
        <dbReference type="SAM" id="MobiDB-lite"/>
    </source>
</evidence>
<dbReference type="Proteomes" id="UP000800039">
    <property type="component" value="Unassembled WGS sequence"/>
</dbReference>
<keyword evidence="3" id="KW-1185">Reference proteome</keyword>
<accession>A0A9P4L9U0</accession>
<reference evidence="2" key="1">
    <citation type="submission" date="2020-01" db="EMBL/GenBank/DDBJ databases">
        <authorList>
            <consortium name="DOE Joint Genome Institute"/>
            <person name="Haridas S."/>
            <person name="Albert R."/>
            <person name="Binder M."/>
            <person name="Bloem J."/>
            <person name="Labutti K."/>
            <person name="Salamov A."/>
            <person name="Andreopoulos B."/>
            <person name="Baker S.E."/>
            <person name="Barry K."/>
            <person name="Bills G."/>
            <person name="Bluhm B.H."/>
            <person name="Cannon C."/>
            <person name="Castanera R."/>
            <person name="Culley D.E."/>
            <person name="Daum C."/>
            <person name="Ezra D."/>
            <person name="Gonzalez J.B."/>
            <person name="Henrissat B."/>
            <person name="Kuo A."/>
            <person name="Liang C."/>
            <person name="Lipzen A."/>
            <person name="Lutzoni F."/>
            <person name="Magnuson J."/>
            <person name="Mondo S."/>
            <person name="Nolan M."/>
            <person name="Ohm R."/>
            <person name="Pangilinan J."/>
            <person name="Park H.-J."/>
            <person name="Ramirez L."/>
            <person name="Alfaro M."/>
            <person name="Sun H."/>
            <person name="Tritt A."/>
            <person name="Yoshinaga Y."/>
            <person name="Zwiers L.-H."/>
            <person name="Turgeon B.G."/>
            <person name="Goodwin S.B."/>
            <person name="Spatafora J.W."/>
            <person name="Crous P.W."/>
            <person name="Grigoriev I.V."/>
        </authorList>
    </citation>
    <scope>NUCLEOTIDE SEQUENCE</scope>
    <source>
        <strain evidence="2">CBS 394.84</strain>
    </source>
</reference>
<evidence type="ECO:0000313" key="2">
    <source>
        <dbReference type="EMBL" id="KAF1846697.1"/>
    </source>
</evidence>
<gene>
    <name evidence="2" type="ORF">K460DRAFT_417731</name>
</gene>
<name>A0A9P4L9U0_9PLEO</name>